<dbReference type="Gene3D" id="1.10.3290.10">
    <property type="entry name" value="Fido-like domain"/>
    <property type="match status" value="1"/>
</dbReference>
<dbReference type="InterPro" id="IPR006483">
    <property type="entry name" value="CRISPR-assoc_Cas3_HD"/>
</dbReference>
<evidence type="ECO:0000259" key="15">
    <source>
        <dbReference type="PROSITE" id="PS51643"/>
    </source>
</evidence>
<gene>
    <name evidence="16" type="ORF">BN13_900009</name>
</gene>
<keyword evidence="10" id="KW-0238">DNA-binding</keyword>
<keyword evidence="5 12" id="KW-0547">Nucleotide-binding</keyword>
<protein>
    <submittedName>
        <fullName evidence="16">CRISPR-associated helicase Cas3 (Modular protein)</fullName>
    </submittedName>
</protein>
<dbReference type="InterPro" id="IPR036390">
    <property type="entry name" value="WH_DNA-bd_sf"/>
</dbReference>
<keyword evidence="8 12" id="KW-0067">ATP-binding</keyword>
<dbReference type="GO" id="GO:0016787">
    <property type="term" value="F:hydrolase activity"/>
    <property type="evidence" value="ECO:0007669"/>
    <property type="project" value="UniProtKB-KW"/>
</dbReference>
<evidence type="ECO:0000256" key="9">
    <source>
        <dbReference type="ARBA" id="ARBA00023118"/>
    </source>
</evidence>
<dbReference type="SUPFAM" id="SSF140931">
    <property type="entry name" value="Fic-like"/>
    <property type="match status" value="1"/>
</dbReference>
<proteinExistence type="inferred from homology"/>
<evidence type="ECO:0000256" key="12">
    <source>
        <dbReference type="PIRSR" id="PIRSR640198-2"/>
    </source>
</evidence>
<dbReference type="InterPro" id="IPR011545">
    <property type="entry name" value="DEAD/DEAH_box_helicase_dom"/>
</dbReference>
<keyword evidence="9" id="KW-0051">Antiviral defense</keyword>
<dbReference type="Pfam" id="PF00270">
    <property type="entry name" value="DEAD"/>
    <property type="match status" value="1"/>
</dbReference>
<keyword evidence="3" id="KW-0540">Nuclease</keyword>
<evidence type="ECO:0000256" key="6">
    <source>
        <dbReference type="ARBA" id="ARBA00022801"/>
    </source>
</evidence>
<accession>A0A077MGM9</accession>
<dbReference type="InterPro" id="IPR036597">
    <property type="entry name" value="Fido-like_dom_sf"/>
</dbReference>
<dbReference type="PROSITE" id="PS51459">
    <property type="entry name" value="FIDO"/>
    <property type="match status" value="1"/>
</dbReference>
<evidence type="ECO:0000256" key="4">
    <source>
        <dbReference type="ARBA" id="ARBA00022723"/>
    </source>
</evidence>
<dbReference type="Pfam" id="PF22590">
    <property type="entry name" value="Cas3-like_C_2"/>
    <property type="match status" value="1"/>
</dbReference>
<evidence type="ECO:0000259" key="14">
    <source>
        <dbReference type="PROSITE" id="PS51459"/>
    </source>
</evidence>
<dbReference type="CDD" id="cd09641">
    <property type="entry name" value="Cas3''_I"/>
    <property type="match status" value="1"/>
</dbReference>
<dbReference type="InterPro" id="IPR014001">
    <property type="entry name" value="Helicase_ATP-bd"/>
</dbReference>
<dbReference type="NCBIfam" id="TIGR01587">
    <property type="entry name" value="cas3_core"/>
    <property type="match status" value="1"/>
</dbReference>
<feature type="domain" description="HD Cas3-type" evidence="15">
    <location>
        <begin position="450"/>
        <end position="660"/>
    </location>
</feature>
<dbReference type="InterPro" id="IPR040198">
    <property type="entry name" value="Fido_containing"/>
</dbReference>
<dbReference type="PROSITE" id="PS51643">
    <property type="entry name" value="HD_CAS3"/>
    <property type="match status" value="1"/>
</dbReference>
<dbReference type="InterPro" id="IPR006474">
    <property type="entry name" value="Helicase_Cas3_CRISPR-ass_core"/>
</dbReference>
<dbReference type="SUPFAM" id="SSF52540">
    <property type="entry name" value="P-loop containing nucleoside triphosphate hydrolases"/>
    <property type="match status" value="1"/>
</dbReference>
<dbReference type="NCBIfam" id="TIGR01596">
    <property type="entry name" value="cas3_HD"/>
    <property type="match status" value="1"/>
</dbReference>
<dbReference type="GO" id="GO:0004518">
    <property type="term" value="F:nuclease activity"/>
    <property type="evidence" value="ECO:0007669"/>
    <property type="project" value="UniProtKB-KW"/>
</dbReference>
<dbReference type="OrthoDB" id="9813719at2"/>
<evidence type="ECO:0000256" key="10">
    <source>
        <dbReference type="ARBA" id="ARBA00023125"/>
    </source>
</evidence>
<dbReference type="PANTHER" id="PTHR13504:SF38">
    <property type="entry name" value="FIDO DOMAIN-CONTAINING PROTEIN"/>
    <property type="match status" value="1"/>
</dbReference>
<keyword evidence="7" id="KW-0347">Helicase</keyword>
<dbReference type="InterPro" id="IPR001650">
    <property type="entry name" value="Helicase_C-like"/>
</dbReference>
<dbReference type="GO" id="GO:0046872">
    <property type="term" value="F:metal ion binding"/>
    <property type="evidence" value="ECO:0007669"/>
    <property type="project" value="UniProtKB-KW"/>
</dbReference>
<dbReference type="InterPro" id="IPR003593">
    <property type="entry name" value="AAA+_ATPase"/>
</dbReference>
<dbReference type="GO" id="GO:0051607">
    <property type="term" value="P:defense response to virus"/>
    <property type="evidence" value="ECO:0007669"/>
    <property type="project" value="UniProtKB-KW"/>
</dbReference>
<dbReference type="PANTHER" id="PTHR13504">
    <property type="entry name" value="FIDO DOMAIN-CONTAINING PROTEIN DDB_G0283145"/>
    <property type="match status" value="1"/>
</dbReference>
<dbReference type="InterPro" id="IPR054712">
    <property type="entry name" value="Cas3-like_dom"/>
</dbReference>
<reference evidence="16 17" key="1">
    <citation type="journal article" date="2013" name="ISME J.">
        <title>A metabolic model for members of the genus Tetrasphaera involved in enhanced biological phosphorus removal.</title>
        <authorList>
            <person name="Kristiansen R."/>
            <person name="Nguyen H.T.T."/>
            <person name="Saunders A.M."/>
            <person name="Nielsen J.L."/>
            <person name="Wimmer R."/>
            <person name="Le V.Q."/>
            <person name="McIlroy S.J."/>
            <person name="Petrovski S."/>
            <person name="Seviour R.J."/>
            <person name="Calteau A."/>
            <person name="Nielsen K.L."/>
            <person name="Nielsen P.H."/>
        </authorList>
    </citation>
    <scope>NUCLEOTIDE SEQUENCE [LARGE SCALE GENOMIC DNA]</scope>
    <source>
        <strain evidence="16 17">Ben 74</strain>
    </source>
</reference>
<keyword evidence="4" id="KW-0479">Metal-binding</keyword>
<dbReference type="Gene3D" id="1.10.10.10">
    <property type="entry name" value="Winged helix-like DNA-binding domain superfamily/Winged helix DNA-binding domain"/>
    <property type="match status" value="1"/>
</dbReference>
<evidence type="ECO:0000313" key="16">
    <source>
        <dbReference type="EMBL" id="CCI54963.1"/>
    </source>
</evidence>
<sequence length="1373" mass="149495">MGIYQQGFWSGSGGTRAARALGPYRAYVPDPLHDLSFTLTTDNAALLREAETAVSRLDDSLRSRLGQLSPLLRTSEAAASSWIEGISPGAQQIALAGLAIEEDVRGFGDAARLVANNLVVLRDIGDQWADPAPLTMTDLEAVQRRLLPDRPRLHGIRTTQNWIGGSSQNPLSAAYVPPPPEHVHRLLVDLIRFADSRTMAPLVQAALVHAQFETIHPFADGNGRVGRALISGVLTRRGWLDGAALPVSLVLMTRTGDYIEGLERFRFEGRPVGAAAGAAVNAWLEVFLRATIDTAAQAHALAAEVESILGDWRDQLARAREDAGKRALPRADAAVLRILDALAQTPVMTTETAERLLGITAAAANTAFRELHQAGILTRRSDRGRALYVARDVVDLLDLAQRRLASPAFDTAVAEPSRSAPALPRGRSMQAYDSPFSEAADSIWAKTNADAGTWMPLTRHLTDTAEVAGLLWDHWLAPNVRRVISRDLPDGEVDGRVLVRWLAGVHDIGKASPGFAVKARMTRGFDDLLDRMARHGLHCPPYVVGSFQKLPPHCRIGHGLLTSWLERRYTYPRDCATTYAVPVGMHHGVPPTYGDLSDLRNRREWTGIDSPPWVAAQDEILTTMAALTGADARLAAWSGHSLSPAAQLLVSSVIVVADWLASDDLRFPHLDNSTTAVRATRARLGQDLKGPWRPLPQRADDAGLLHRRFPQIDGDASAVQREALRLAQSVGEPSMLLIESPTGSGKTEAALLAAEVLAERFGCGGVFVALPTMATSDAMFDRVHAWSQHLGATEPSTIFLAHGKARLNESYRGIARDARIRSVNAAERELGDIDDERDGAVVSSWLNGRRKGVLANIVVGTIDQVLFGGLKSRYVALRHLGLAGKVVIVDEVHAADDFMRTYLVRVLEWLGAFGTPVILLSATLPPAQRRELLAAYARGRRRSLPRTLETAGYPQITVQGDQTRVVDVPWDGDHRRLEMRRLALEDLVPFVTEFVEGGAVVVVVRNTVGDAQQTYTDLARRLGDRVTLLHSRFLASDRVLREKDLRERLGPPRAGTRRPDGLVVVGTQVLEQSLDIDADLMLTDLAPVDLMLQRAGRLHRHRRGEGEEDRPPMVRTPRLLVLGAPDPAASPDPLLDAGGVAVYGASRLLRAAAVLAPHLSGLEILLPEDVPRLVEAAYRPDLPPPPGWEAPWQSAEAAQSTLQAEQRQKADTFRLAGPTASDSLVDWLHGRAGDSGNEEAAGGHARVRDSEDGIEVIVVQQVDGVVRLLPFGTAYPGADLGHVSMDPPSEDLALAAANSTVRLPGVMTRPWNIDRTIRDMEELGRGFVGWQKSPWLAKQLILPLDRDLGVTVGGWRLRYDRDLGLVTTREETS</sequence>
<comment type="similarity">
    <text evidence="2">In the central section; belongs to the CRISPR-associated helicase Cas3 family.</text>
</comment>
<dbReference type="STRING" id="1193518.BN13_900009"/>
<feature type="binding site" evidence="12">
    <location>
        <begin position="220"/>
        <end position="227"/>
    </location>
    <ligand>
        <name>ATP</name>
        <dbReference type="ChEBI" id="CHEBI:30616"/>
    </ligand>
</feature>
<evidence type="ECO:0000256" key="2">
    <source>
        <dbReference type="ARBA" id="ARBA00009046"/>
    </source>
</evidence>
<keyword evidence="6" id="KW-0378">Hydrolase</keyword>
<evidence type="ECO:0000259" key="13">
    <source>
        <dbReference type="PROSITE" id="PS51192"/>
    </source>
</evidence>
<dbReference type="Pfam" id="PF18019">
    <property type="entry name" value="Cas3_HD"/>
    <property type="match status" value="1"/>
</dbReference>
<dbReference type="PROSITE" id="PS51192">
    <property type="entry name" value="HELICASE_ATP_BIND_1"/>
    <property type="match status" value="1"/>
</dbReference>
<evidence type="ECO:0000256" key="8">
    <source>
        <dbReference type="ARBA" id="ARBA00022840"/>
    </source>
</evidence>
<dbReference type="SMART" id="SM00382">
    <property type="entry name" value="AAA"/>
    <property type="match status" value="1"/>
</dbReference>
<dbReference type="InterPro" id="IPR036388">
    <property type="entry name" value="WH-like_DNA-bd_sf"/>
</dbReference>
<dbReference type="CDD" id="cd00090">
    <property type="entry name" value="HTH_ARSR"/>
    <property type="match status" value="1"/>
</dbReference>
<keyword evidence="17" id="KW-1185">Reference proteome</keyword>
<name>A0A077MGM9_9MICO</name>
<dbReference type="InterPro" id="IPR011991">
    <property type="entry name" value="ArsR-like_HTH"/>
</dbReference>
<dbReference type="InterPro" id="IPR027417">
    <property type="entry name" value="P-loop_NTPase"/>
</dbReference>
<organism evidence="16 17">
    <name type="scientific">Nostocoides jenkinsii Ben 74</name>
    <dbReference type="NCBI Taxonomy" id="1193518"/>
    <lineage>
        <taxon>Bacteria</taxon>
        <taxon>Bacillati</taxon>
        <taxon>Actinomycetota</taxon>
        <taxon>Actinomycetes</taxon>
        <taxon>Micrococcales</taxon>
        <taxon>Intrasporangiaceae</taxon>
        <taxon>Nostocoides</taxon>
    </lineage>
</organism>
<dbReference type="Gene3D" id="3.40.50.300">
    <property type="entry name" value="P-loop containing nucleotide triphosphate hydrolases"/>
    <property type="match status" value="2"/>
</dbReference>
<dbReference type="InterPro" id="IPR038257">
    <property type="entry name" value="CRISPR-assoc_Cas3_HD_sf"/>
</dbReference>
<dbReference type="SUPFAM" id="SSF46785">
    <property type="entry name" value="Winged helix' DNA-binding domain"/>
    <property type="match status" value="1"/>
</dbReference>
<dbReference type="Pfam" id="PF18395">
    <property type="entry name" value="Cas3_C"/>
    <property type="match status" value="1"/>
</dbReference>
<dbReference type="EMBL" id="CAJC01000206">
    <property type="protein sequence ID" value="CCI54963.1"/>
    <property type="molecule type" value="Genomic_DNA"/>
</dbReference>
<dbReference type="GO" id="GO:0005524">
    <property type="term" value="F:ATP binding"/>
    <property type="evidence" value="ECO:0007669"/>
    <property type="project" value="UniProtKB-KW"/>
</dbReference>
<evidence type="ECO:0000256" key="3">
    <source>
        <dbReference type="ARBA" id="ARBA00022722"/>
    </source>
</evidence>
<dbReference type="GO" id="GO:0003677">
    <property type="term" value="F:DNA binding"/>
    <property type="evidence" value="ECO:0007669"/>
    <property type="project" value="UniProtKB-KW"/>
</dbReference>
<evidence type="ECO:0000256" key="5">
    <source>
        <dbReference type="ARBA" id="ARBA00022741"/>
    </source>
</evidence>
<evidence type="ECO:0000256" key="11">
    <source>
        <dbReference type="PIRSR" id="PIRSR640198-1"/>
    </source>
</evidence>
<dbReference type="SMART" id="SM00490">
    <property type="entry name" value="HELICc"/>
    <property type="match status" value="1"/>
</dbReference>
<dbReference type="Gene3D" id="1.10.3210.30">
    <property type="match status" value="1"/>
</dbReference>
<evidence type="ECO:0000256" key="1">
    <source>
        <dbReference type="ARBA" id="ARBA00006847"/>
    </source>
</evidence>
<dbReference type="Proteomes" id="UP000035720">
    <property type="component" value="Unassembled WGS sequence"/>
</dbReference>
<evidence type="ECO:0000256" key="7">
    <source>
        <dbReference type="ARBA" id="ARBA00022806"/>
    </source>
</evidence>
<comment type="similarity">
    <text evidence="1">In the N-terminal section; belongs to the CRISPR-associated nuclease Cas3-HD family.</text>
</comment>
<feature type="domain" description="Helicase ATP-binding" evidence="13">
    <location>
        <begin position="727"/>
        <end position="942"/>
    </location>
</feature>
<dbReference type="InterPro" id="IPR041372">
    <property type="entry name" value="Cas3_C"/>
</dbReference>
<dbReference type="RefSeq" id="WP_048547659.1">
    <property type="nucleotide sequence ID" value="NZ_HF571038.1"/>
</dbReference>
<feature type="active site" evidence="11">
    <location>
        <position position="216"/>
    </location>
</feature>
<dbReference type="GO" id="GO:0004386">
    <property type="term" value="F:helicase activity"/>
    <property type="evidence" value="ECO:0007669"/>
    <property type="project" value="UniProtKB-KW"/>
</dbReference>
<dbReference type="InterPro" id="IPR003812">
    <property type="entry name" value="Fido"/>
</dbReference>
<dbReference type="Pfam" id="PF02661">
    <property type="entry name" value="Fic"/>
    <property type="match status" value="1"/>
</dbReference>
<comment type="caution">
    <text evidence="16">The sequence shown here is derived from an EMBL/GenBank/DDBJ whole genome shotgun (WGS) entry which is preliminary data.</text>
</comment>
<dbReference type="SMART" id="SM00487">
    <property type="entry name" value="DEXDc"/>
    <property type="match status" value="1"/>
</dbReference>
<evidence type="ECO:0000313" key="17">
    <source>
        <dbReference type="Proteomes" id="UP000035720"/>
    </source>
</evidence>
<feature type="domain" description="Fido" evidence="14">
    <location>
        <begin position="134"/>
        <end position="286"/>
    </location>
</feature>